<gene>
    <name evidence="3" type="ORF">SAMN05660226_02577</name>
</gene>
<proteinExistence type="predicted"/>
<dbReference type="GO" id="GO:0032259">
    <property type="term" value="P:methylation"/>
    <property type="evidence" value="ECO:0007669"/>
    <property type="project" value="UniProtKB-KW"/>
</dbReference>
<evidence type="ECO:0000313" key="4">
    <source>
        <dbReference type="Proteomes" id="UP000190541"/>
    </source>
</evidence>
<dbReference type="OrthoDB" id="1524727at2"/>
<evidence type="ECO:0000313" key="3">
    <source>
        <dbReference type="EMBL" id="SKB65917.1"/>
    </source>
</evidence>
<dbReference type="AlphaFoldDB" id="A0A1T5D2Q0"/>
<dbReference type="Proteomes" id="UP000190541">
    <property type="component" value="Unassembled WGS sequence"/>
</dbReference>
<feature type="transmembrane region" description="Helical" evidence="1">
    <location>
        <begin position="219"/>
        <end position="240"/>
    </location>
</feature>
<organism evidence="3 4">
    <name type="scientific">Parapedobacter luteus</name>
    <dbReference type="NCBI Taxonomy" id="623280"/>
    <lineage>
        <taxon>Bacteria</taxon>
        <taxon>Pseudomonadati</taxon>
        <taxon>Bacteroidota</taxon>
        <taxon>Sphingobacteriia</taxon>
        <taxon>Sphingobacteriales</taxon>
        <taxon>Sphingobacteriaceae</taxon>
        <taxon>Parapedobacter</taxon>
    </lineage>
</organism>
<protein>
    <submittedName>
        <fullName evidence="3">Methyltransferase domain-containing protein</fullName>
    </submittedName>
</protein>
<keyword evidence="4" id="KW-1185">Reference proteome</keyword>
<evidence type="ECO:0000256" key="1">
    <source>
        <dbReference type="SAM" id="Phobius"/>
    </source>
</evidence>
<keyword evidence="1" id="KW-1133">Transmembrane helix</keyword>
<keyword evidence="3" id="KW-0808">Transferase</keyword>
<dbReference type="EMBL" id="FUYS01000005">
    <property type="protein sequence ID" value="SKB65917.1"/>
    <property type="molecule type" value="Genomic_DNA"/>
</dbReference>
<dbReference type="SUPFAM" id="SSF53335">
    <property type="entry name" value="S-adenosyl-L-methionine-dependent methyltransferases"/>
    <property type="match status" value="1"/>
</dbReference>
<feature type="transmembrane region" description="Helical" evidence="1">
    <location>
        <begin position="30"/>
        <end position="50"/>
    </location>
</feature>
<accession>A0A1T5D2Q0</accession>
<dbReference type="CDD" id="cd02440">
    <property type="entry name" value="AdoMet_MTases"/>
    <property type="match status" value="1"/>
</dbReference>
<dbReference type="Pfam" id="PF08241">
    <property type="entry name" value="Methyltransf_11"/>
    <property type="match status" value="1"/>
</dbReference>
<feature type="domain" description="Methyltransferase type 11" evidence="2">
    <location>
        <begin position="66"/>
        <end position="150"/>
    </location>
</feature>
<dbReference type="STRING" id="623280.SAMN05660226_02577"/>
<keyword evidence="1" id="KW-0472">Membrane</keyword>
<dbReference type="InterPro" id="IPR029063">
    <property type="entry name" value="SAM-dependent_MTases_sf"/>
</dbReference>
<dbReference type="Gene3D" id="3.40.50.150">
    <property type="entry name" value="Vaccinia Virus protein VP39"/>
    <property type="match status" value="1"/>
</dbReference>
<evidence type="ECO:0000259" key="2">
    <source>
        <dbReference type="Pfam" id="PF08241"/>
    </source>
</evidence>
<dbReference type="InterPro" id="IPR013216">
    <property type="entry name" value="Methyltransf_11"/>
</dbReference>
<dbReference type="GO" id="GO:0008757">
    <property type="term" value="F:S-adenosylmethionine-dependent methyltransferase activity"/>
    <property type="evidence" value="ECO:0007669"/>
    <property type="project" value="InterPro"/>
</dbReference>
<reference evidence="3 4" key="1">
    <citation type="submission" date="2017-02" db="EMBL/GenBank/DDBJ databases">
        <authorList>
            <person name="Peterson S.W."/>
        </authorList>
    </citation>
    <scope>NUCLEOTIDE SEQUENCE [LARGE SCALE GENOMIC DNA]</scope>
    <source>
        <strain evidence="3 4">DSM 22899</strain>
    </source>
</reference>
<keyword evidence="1" id="KW-0812">Transmembrane</keyword>
<keyword evidence="3" id="KW-0489">Methyltransferase</keyword>
<sequence length="263" mass="30396">MRYNAGKNSSITKIYKELPAVLKKLYNRSLFQPTLFGLFFNPFFIIRGGLYKGISKSSAHMQGRLLDFGCGSKPYKALFHVTEYIGTDIEVSGHDHRNEEIDVYYDGKTLPFTDAYFDSIFSSEVFEHIFNLPEILGELHRVLKPGGRMLVTLPFVWDEHEIPYDYARYTSFGIRHLIEQSGFIVLESQKTTNYVATICQMWIAYIYQHIFPKHKMFRIALTPLFITPFTLCGLLLSALLPKNMNFFHNNILVVQKPANQPES</sequence>
<name>A0A1T5D2Q0_9SPHI</name>